<sequence length="511" mass="54236">MGKNLNPADAFRKAQRKKELKKAPFPPNKAERAKARDFALVKKDTTGLFYSANQYIDYLPFGVDLEDAIKELEESRSDPGKLAELKAELEKINKKKAEYVEEHPEMRKLVYRRRKEGEPEPELPTKKRNLFNKNGLPRHPERSIYYDPVMNPYGVAPPGMPYVERPLLPGEVDSDAEMDEDESDDDVPLPSDLPPGTELVTSEDEIPMPDGPPPGKEGELTAPPLPSNVTSGQAAPPLPPGLPPNLQGVPPPPPPPPGFQGLPGAVPPPPPPPAGFPPGAPPMGFPPGPPPPGMPPGWIGGIPPPPPPPGFASYPNAPFPPFPPNAFPPPPPNFFPRQQSASSMQDPLSSIPHQTFQAHRASQLAPPHPSLPPPPMQSGPSTLPSNPSLPAKPTAAAEMAAATISAEPQLRDFKKEATAFVPAAVKRKKATASSTAKEDPSSKINAAPSLGPSAEGGEGAAEATPARPDLVSALKNQFGPVPEKAASSAPASAANSKSDYDKFLEEMGDIL</sequence>
<reference evidence="3 4" key="1">
    <citation type="journal article" date="2018" name="Evol. Lett.">
        <title>Horizontal gene cluster transfer increased hallucinogenic mushroom diversity.</title>
        <authorList>
            <person name="Reynolds H.T."/>
            <person name="Vijayakumar V."/>
            <person name="Gluck-Thaler E."/>
            <person name="Korotkin H.B."/>
            <person name="Matheny P.B."/>
            <person name="Slot J.C."/>
        </authorList>
    </citation>
    <scope>NUCLEOTIDE SEQUENCE [LARGE SCALE GENOMIC DNA]</scope>
    <source>
        <strain evidence="3 4">SRW20</strain>
    </source>
</reference>
<dbReference type="OrthoDB" id="205569at2759"/>
<feature type="compositionally biased region" description="Pro residues" evidence="1">
    <location>
        <begin position="236"/>
        <end position="258"/>
    </location>
</feature>
<feature type="compositionally biased region" description="Low complexity" evidence="1">
    <location>
        <begin position="485"/>
        <end position="497"/>
    </location>
</feature>
<feature type="compositionally biased region" description="Pro residues" evidence="1">
    <location>
        <begin position="265"/>
        <end position="295"/>
    </location>
</feature>
<organism evidence="3 4">
    <name type="scientific">Gymnopilus dilepis</name>
    <dbReference type="NCBI Taxonomy" id="231916"/>
    <lineage>
        <taxon>Eukaryota</taxon>
        <taxon>Fungi</taxon>
        <taxon>Dikarya</taxon>
        <taxon>Basidiomycota</taxon>
        <taxon>Agaricomycotina</taxon>
        <taxon>Agaricomycetes</taxon>
        <taxon>Agaricomycetidae</taxon>
        <taxon>Agaricales</taxon>
        <taxon>Agaricineae</taxon>
        <taxon>Hymenogastraceae</taxon>
        <taxon>Gymnopilus</taxon>
    </lineage>
</organism>
<dbReference type="Pfam" id="PF09429">
    <property type="entry name" value="Wbp11"/>
    <property type="match status" value="1"/>
</dbReference>
<dbReference type="EMBL" id="NHYE01005668">
    <property type="protein sequence ID" value="PPQ64303.1"/>
    <property type="molecule type" value="Genomic_DNA"/>
</dbReference>
<proteinExistence type="predicted"/>
<name>A0A409VBE8_9AGAR</name>
<dbReference type="STRING" id="231916.A0A409VBE8"/>
<feature type="domain" description="Wbp11/ELF5/Saf1 N-terminal" evidence="2">
    <location>
        <begin position="2"/>
        <end position="48"/>
    </location>
</feature>
<feature type="region of interest" description="Disordered" evidence="1">
    <location>
        <begin position="424"/>
        <end position="499"/>
    </location>
</feature>
<dbReference type="InParanoid" id="A0A409VBE8"/>
<feature type="compositionally biased region" description="Pro residues" evidence="1">
    <location>
        <begin position="366"/>
        <end position="377"/>
    </location>
</feature>
<evidence type="ECO:0000313" key="3">
    <source>
        <dbReference type="EMBL" id="PPQ64303.1"/>
    </source>
</evidence>
<dbReference type="InterPro" id="IPR019007">
    <property type="entry name" value="Wbp11/ELF5/Saf1_N"/>
</dbReference>
<dbReference type="Pfam" id="PF12622">
    <property type="entry name" value="NpwBP"/>
    <property type="match status" value="1"/>
</dbReference>
<dbReference type="Proteomes" id="UP000284706">
    <property type="component" value="Unassembled WGS sequence"/>
</dbReference>
<evidence type="ECO:0000313" key="4">
    <source>
        <dbReference type="Proteomes" id="UP000284706"/>
    </source>
</evidence>
<evidence type="ECO:0000259" key="2">
    <source>
        <dbReference type="Pfam" id="PF09429"/>
    </source>
</evidence>
<feature type="region of interest" description="Disordered" evidence="1">
    <location>
        <begin position="110"/>
        <end position="409"/>
    </location>
</feature>
<keyword evidence="4" id="KW-1185">Reference proteome</keyword>
<dbReference type="GO" id="GO:0006396">
    <property type="term" value="P:RNA processing"/>
    <property type="evidence" value="ECO:0007669"/>
    <property type="project" value="InterPro"/>
</dbReference>
<feature type="region of interest" description="Disordered" evidence="1">
    <location>
        <begin position="1"/>
        <end position="34"/>
    </location>
</feature>
<feature type="compositionally biased region" description="Low complexity" evidence="1">
    <location>
        <begin position="391"/>
        <end position="408"/>
    </location>
</feature>
<gene>
    <name evidence="3" type="ORF">CVT26_002186</name>
</gene>
<dbReference type="AlphaFoldDB" id="A0A409VBE8"/>
<feature type="compositionally biased region" description="Polar residues" evidence="1">
    <location>
        <begin position="337"/>
        <end position="357"/>
    </location>
</feature>
<protein>
    <recommendedName>
        <fullName evidence="2">Wbp11/ELF5/Saf1 N-terminal domain-containing protein</fullName>
    </recommendedName>
</protein>
<feature type="compositionally biased region" description="Acidic residues" evidence="1">
    <location>
        <begin position="172"/>
        <end position="187"/>
    </location>
</feature>
<feature type="compositionally biased region" description="Pro residues" evidence="1">
    <location>
        <begin position="317"/>
        <end position="334"/>
    </location>
</feature>
<evidence type="ECO:0000256" key="1">
    <source>
        <dbReference type="SAM" id="MobiDB-lite"/>
    </source>
</evidence>
<comment type="caution">
    <text evidence="3">The sequence shown here is derived from an EMBL/GenBank/DDBJ whole genome shotgun (WGS) entry which is preliminary data.</text>
</comment>
<accession>A0A409VBE8</accession>